<evidence type="ECO:0000256" key="1">
    <source>
        <dbReference type="SAM" id="MobiDB-lite"/>
    </source>
</evidence>
<dbReference type="Proteomes" id="UP000023268">
    <property type="component" value="Unassembled WGS sequence"/>
</dbReference>
<accession>A0A016XLK9</accession>
<dbReference type="AlphaFoldDB" id="A0A016XLK9"/>
<dbReference type="STRING" id="1458275.AZ34_04280"/>
<proteinExistence type="predicted"/>
<protein>
    <submittedName>
        <fullName evidence="2">Uncharacterized protein</fullName>
    </submittedName>
</protein>
<evidence type="ECO:0000313" key="2">
    <source>
        <dbReference type="EMBL" id="EYC52795.1"/>
    </source>
</evidence>
<name>A0A016XLK9_9BURK</name>
<organism evidence="2 3">
    <name type="scientific">Hylemonella gracilis str. Niagara R</name>
    <dbReference type="NCBI Taxonomy" id="1458275"/>
    <lineage>
        <taxon>Bacteria</taxon>
        <taxon>Pseudomonadati</taxon>
        <taxon>Pseudomonadota</taxon>
        <taxon>Betaproteobacteria</taxon>
        <taxon>Burkholderiales</taxon>
        <taxon>Comamonadaceae</taxon>
        <taxon>Hylemonella</taxon>
    </lineage>
</organism>
<gene>
    <name evidence="2" type="ORF">AZ34_04280</name>
</gene>
<dbReference type="RefSeq" id="WP_035605126.1">
    <property type="nucleotide sequence ID" value="NZ_JEMG01000001.1"/>
</dbReference>
<sequence>MTFTVALLIFALGVLIGHHLHRPLGALRTLLRRRRYQWEVLRPWTPGPRSPGAKPKALPPAAARTPNQHAHPSRGAQPHD</sequence>
<evidence type="ECO:0000313" key="3">
    <source>
        <dbReference type="Proteomes" id="UP000023268"/>
    </source>
</evidence>
<dbReference type="EMBL" id="JEMG01000001">
    <property type="protein sequence ID" value="EYC52795.1"/>
    <property type="molecule type" value="Genomic_DNA"/>
</dbReference>
<reference evidence="2 3" key="1">
    <citation type="submission" date="2014-02" db="EMBL/GenBank/DDBJ databases">
        <title>Draft Genome of Hylemonella gracilis isolated from the Niagara River.</title>
        <authorList>
            <person name="Pawlowski D.R."/>
            <person name="Koudelka G.B."/>
        </authorList>
    </citation>
    <scope>NUCLEOTIDE SEQUENCE [LARGE SCALE GENOMIC DNA]</scope>
    <source>
        <strain evidence="2 3">Niagara R</strain>
    </source>
</reference>
<comment type="caution">
    <text evidence="2">The sequence shown here is derived from an EMBL/GenBank/DDBJ whole genome shotgun (WGS) entry which is preliminary data.</text>
</comment>
<feature type="compositionally biased region" description="Low complexity" evidence="1">
    <location>
        <begin position="51"/>
        <end position="66"/>
    </location>
</feature>
<feature type="region of interest" description="Disordered" evidence="1">
    <location>
        <begin position="42"/>
        <end position="80"/>
    </location>
</feature>